<dbReference type="AlphaFoldDB" id="A0A9D1N5X7"/>
<comment type="caution">
    <text evidence="2">The sequence shown here is derived from an EMBL/GenBank/DDBJ whole genome shotgun (WGS) entry which is preliminary data.</text>
</comment>
<dbReference type="InterPro" id="IPR022742">
    <property type="entry name" value="Hydrolase_4"/>
</dbReference>
<evidence type="ECO:0000313" key="2">
    <source>
        <dbReference type="EMBL" id="HIU95450.1"/>
    </source>
</evidence>
<gene>
    <name evidence="2" type="ORF">IAD25_01880</name>
</gene>
<dbReference type="Proteomes" id="UP000824130">
    <property type="component" value="Unassembled WGS sequence"/>
</dbReference>
<evidence type="ECO:0000313" key="3">
    <source>
        <dbReference type="Proteomes" id="UP000824130"/>
    </source>
</evidence>
<feature type="domain" description="Serine aminopeptidase S33" evidence="1">
    <location>
        <begin position="22"/>
        <end position="137"/>
    </location>
</feature>
<reference evidence="2" key="2">
    <citation type="journal article" date="2021" name="PeerJ">
        <title>Extensive microbial diversity within the chicken gut microbiome revealed by metagenomics and culture.</title>
        <authorList>
            <person name="Gilroy R."/>
            <person name="Ravi A."/>
            <person name="Getino M."/>
            <person name="Pursley I."/>
            <person name="Horton D.L."/>
            <person name="Alikhan N.F."/>
            <person name="Baker D."/>
            <person name="Gharbi K."/>
            <person name="Hall N."/>
            <person name="Watson M."/>
            <person name="Adriaenssens E.M."/>
            <person name="Foster-Nyarko E."/>
            <person name="Jarju S."/>
            <person name="Secka A."/>
            <person name="Antonio M."/>
            <person name="Oren A."/>
            <person name="Chaudhuri R.R."/>
            <person name="La Ragione R."/>
            <person name="Hildebrand F."/>
            <person name="Pallen M.J."/>
        </authorList>
    </citation>
    <scope>NUCLEOTIDE SEQUENCE</scope>
    <source>
        <strain evidence="2">ChiSjej4B22-8349</strain>
    </source>
</reference>
<name>A0A9D1N5X7_9FIRM</name>
<reference evidence="2" key="1">
    <citation type="submission" date="2020-10" db="EMBL/GenBank/DDBJ databases">
        <authorList>
            <person name="Gilroy R."/>
        </authorList>
    </citation>
    <scope>NUCLEOTIDE SEQUENCE</scope>
    <source>
        <strain evidence="2">ChiSjej4B22-8349</strain>
    </source>
</reference>
<dbReference type="InterPro" id="IPR051044">
    <property type="entry name" value="MAG_DAG_Lipase"/>
</dbReference>
<dbReference type="SUPFAM" id="SSF53474">
    <property type="entry name" value="alpha/beta-Hydrolases"/>
    <property type="match status" value="1"/>
</dbReference>
<accession>A0A9D1N5X7</accession>
<protein>
    <submittedName>
        <fullName evidence="2">Alpha/beta fold hydrolase</fullName>
    </submittedName>
</protein>
<evidence type="ECO:0000259" key="1">
    <source>
        <dbReference type="Pfam" id="PF12146"/>
    </source>
</evidence>
<dbReference type="Pfam" id="PF12146">
    <property type="entry name" value="Hydrolase_4"/>
    <property type="match status" value="1"/>
</dbReference>
<dbReference type="GO" id="GO:0016787">
    <property type="term" value="F:hydrolase activity"/>
    <property type="evidence" value="ECO:0007669"/>
    <property type="project" value="UniProtKB-KW"/>
</dbReference>
<organism evidence="2 3">
    <name type="scientific">Candidatus Allocopromorpha excrementipullorum</name>
    <dbReference type="NCBI Taxonomy" id="2840743"/>
    <lineage>
        <taxon>Bacteria</taxon>
        <taxon>Bacillati</taxon>
        <taxon>Bacillota</taxon>
        <taxon>Clostridia</taxon>
        <taxon>Eubacteriales</taxon>
        <taxon>Eubacteriaceae</taxon>
        <taxon>Eubacteriaceae incertae sedis</taxon>
        <taxon>Candidatus Allocopromorpha</taxon>
    </lineage>
</organism>
<proteinExistence type="predicted"/>
<keyword evidence="2" id="KW-0378">Hydrolase</keyword>
<dbReference type="InterPro" id="IPR029058">
    <property type="entry name" value="AB_hydrolase_fold"/>
</dbReference>
<dbReference type="EMBL" id="DVOB01000041">
    <property type="protein sequence ID" value="HIU95450.1"/>
    <property type="molecule type" value="Genomic_DNA"/>
</dbReference>
<sequence length="243" mass="27109">MRGYIRRDSYDIPYRMEKGSGDKVVIVAHGFASSKESPTVEMLAKELPEKGIGVVALDFPAHGESPVDGEFLTVKNCVRDLGDVEAFIREECPGAEICCFGSSFGAYITLIYLMESGKEGIRAFLRSAAVNMSDYFSELTKDERRAIDEMGYFLLEDEVRPIKITRGLVESLKANDIREDFRPDGLRLMMIHGSADEDIDYSEARAFAEKYDVPLITVEGGDHRLSIPGAPEKVLEEALRFFG</sequence>
<dbReference type="PANTHER" id="PTHR11614">
    <property type="entry name" value="PHOSPHOLIPASE-RELATED"/>
    <property type="match status" value="1"/>
</dbReference>
<dbReference type="Gene3D" id="3.40.50.1820">
    <property type="entry name" value="alpha/beta hydrolase"/>
    <property type="match status" value="1"/>
</dbReference>